<sequence>MLLPMVNIAAYKAFARRGRSRAWCRCCWCCQAIRPDANAQLLPERALGSDMACAMKWSCLGIGGGFKGFVTKFVTNSEGLIGSPAYKDISFRILKPSWPPTTWMVAGWLAHTKAITHQTSSLCWPFAPCVVFAGCPYFLFKLVPFLFLTLSLIVSQSHFCSSRTTIVAHLF</sequence>
<dbReference type="AlphaFoldDB" id="A0A6J1KIV5"/>
<reference evidence="2" key="1">
    <citation type="submission" date="2025-08" db="UniProtKB">
        <authorList>
            <consortium name="RefSeq"/>
        </authorList>
    </citation>
    <scope>IDENTIFICATION</scope>
    <source>
        <tissue evidence="2">Young leaves</tissue>
    </source>
</reference>
<dbReference type="KEGG" id="cmax:111493639"/>
<dbReference type="GeneID" id="111493639"/>
<dbReference type="Proteomes" id="UP000504608">
    <property type="component" value="Unplaced"/>
</dbReference>
<proteinExistence type="predicted"/>
<keyword evidence="1" id="KW-1185">Reference proteome</keyword>
<accession>A0A6J1KIV5</accession>
<organism evidence="1 2">
    <name type="scientific">Cucurbita maxima</name>
    <name type="common">Pumpkin</name>
    <name type="synonym">Winter squash</name>
    <dbReference type="NCBI Taxonomy" id="3661"/>
    <lineage>
        <taxon>Eukaryota</taxon>
        <taxon>Viridiplantae</taxon>
        <taxon>Streptophyta</taxon>
        <taxon>Embryophyta</taxon>
        <taxon>Tracheophyta</taxon>
        <taxon>Spermatophyta</taxon>
        <taxon>Magnoliopsida</taxon>
        <taxon>eudicotyledons</taxon>
        <taxon>Gunneridae</taxon>
        <taxon>Pentapetalae</taxon>
        <taxon>rosids</taxon>
        <taxon>fabids</taxon>
        <taxon>Cucurbitales</taxon>
        <taxon>Cucurbitaceae</taxon>
        <taxon>Cucurbiteae</taxon>
        <taxon>Cucurbita</taxon>
    </lineage>
</organism>
<evidence type="ECO:0000313" key="1">
    <source>
        <dbReference type="Proteomes" id="UP000504608"/>
    </source>
</evidence>
<name>A0A6J1KIV5_CUCMA</name>
<evidence type="ECO:0000313" key="2">
    <source>
        <dbReference type="RefSeq" id="XP_022999178.1"/>
    </source>
</evidence>
<protein>
    <submittedName>
        <fullName evidence="2">Uncharacterized protein LOC111493639</fullName>
    </submittedName>
</protein>
<dbReference type="RefSeq" id="XP_022999178.1">
    <property type="nucleotide sequence ID" value="XM_023143410.1"/>
</dbReference>
<gene>
    <name evidence="2" type="primary">LOC111493639</name>
</gene>